<organism evidence="10 11">
    <name type="scientific">Paramicrosporidium saccamoebae</name>
    <dbReference type="NCBI Taxonomy" id="1246581"/>
    <lineage>
        <taxon>Eukaryota</taxon>
        <taxon>Fungi</taxon>
        <taxon>Fungi incertae sedis</taxon>
        <taxon>Cryptomycota</taxon>
        <taxon>Cryptomycota incertae sedis</taxon>
        <taxon>Paramicrosporidium</taxon>
    </lineage>
</organism>
<dbReference type="Pfam" id="PF10193">
    <property type="entry name" value="Telomere_reg-2"/>
    <property type="match status" value="1"/>
</dbReference>
<evidence type="ECO:0000313" key="11">
    <source>
        <dbReference type="Proteomes" id="UP000240830"/>
    </source>
</evidence>
<dbReference type="GO" id="GO:0006260">
    <property type="term" value="P:DNA replication"/>
    <property type="evidence" value="ECO:0007669"/>
    <property type="project" value="TreeGrafter"/>
</dbReference>
<dbReference type="FunFam" id="2.170.11.10:FF:000001">
    <property type="entry name" value="DNA topoisomerase I"/>
    <property type="match status" value="1"/>
</dbReference>
<dbReference type="InterPro" id="IPR014727">
    <property type="entry name" value="TopoI_cat_a/b-sub_euk"/>
</dbReference>
<feature type="region of interest" description="Disordered" evidence="8">
    <location>
        <begin position="1265"/>
        <end position="1318"/>
    </location>
</feature>
<dbReference type="PRINTS" id="PR00416">
    <property type="entry name" value="EUTPISMRASEI"/>
</dbReference>
<feature type="compositionally biased region" description="Basic and acidic residues" evidence="8">
    <location>
        <begin position="784"/>
        <end position="797"/>
    </location>
</feature>
<dbReference type="InterPro" id="IPR011010">
    <property type="entry name" value="DNA_brk_join_enz"/>
</dbReference>
<evidence type="ECO:0000256" key="8">
    <source>
        <dbReference type="SAM" id="MobiDB-lite"/>
    </source>
</evidence>
<dbReference type="InterPro" id="IPR013499">
    <property type="entry name" value="TopoI_euk"/>
</dbReference>
<evidence type="ECO:0000256" key="4">
    <source>
        <dbReference type="ARBA" id="ARBA00023125"/>
    </source>
</evidence>
<dbReference type="Gene3D" id="2.170.11.10">
    <property type="entry name" value="DNA Topoisomerase I, domain 2"/>
    <property type="match status" value="1"/>
</dbReference>
<dbReference type="InterPro" id="IPR018521">
    <property type="entry name" value="TopoIB_AS"/>
</dbReference>
<dbReference type="InterPro" id="IPR014711">
    <property type="entry name" value="TopoI_cat_a-hlx-sub_euk"/>
</dbReference>
<keyword evidence="11" id="KW-1185">Reference proteome</keyword>
<feature type="active site" description="O-(3'-phospho-DNA)-tyrosine intermediate" evidence="6">
    <location>
        <position position="1359"/>
    </location>
</feature>
<dbReference type="CDD" id="cd00660">
    <property type="entry name" value="Topoisomer_IB_N"/>
    <property type="match status" value="1"/>
</dbReference>
<dbReference type="InterPro" id="IPR051062">
    <property type="entry name" value="Topoisomerase_IB"/>
</dbReference>
<dbReference type="Gene3D" id="3.90.15.10">
    <property type="entry name" value="Topoisomerase I, Chain A, domain 3"/>
    <property type="match status" value="1"/>
</dbReference>
<dbReference type="SUPFAM" id="SSF56741">
    <property type="entry name" value="Eukaryotic DNA topoisomerase I, N-terminal DNA-binding fragment"/>
    <property type="match status" value="1"/>
</dbReference>
<dbReference type="PANTHER" id="PTHR10290:SF3">
    <property type="entry name" value="DNA TOPOISOMERASE 1"/>
    <property type="match status" value="1"/>
</dbReference>
<dbReference type="InterPro" id="IPR008336">
    <property type="entry name" value="TopoI_DNA-bd_euk"/>
</dbReference>
<gene>
    <name evidence="10" type="ORF">PSACC_02504</name>
</gene>
<dbReference type="Gene3D" id="1.25.40.720">
    <property type="entry name" value="Telomere length regulation protein 2, C-terminal domain"/>
    <property type="match status" value="1"/>
</dbReference>
<feature type="region of interest" description="Disordered" evidence="8">
    <location>
        <begin position="784"/>
        <end position="810"/>
    </location>
</feature>
<dbReference type="InterPro" id="IPR038528">
    <property type="entry name" value="TEL2_C_sf"/>
</dbReference>
<evidence type="ECO:0000313" key="10">
    <source>
        <dbReference type="EMBL" id="PJF17683.1"/>
    </source>
</evidence>
<reference evidence="10 11" key="1">
    <citation type="submission" date="2016-10" db="EMBL/GenBank/DDBJ databases">
        <title>The genome of Paramicrosporidium saccamoebae is the missing link in understanding Cryptomycota and Microsporidia evolution.</title>
        <authorList>
            <person name="Quandt C.A."/>
            <person name="Beaudet D."/>
            <person name="Corsaro D."/>
            <person name="Michel R."/>
            <person name="Corradi N."/>
            <person name="James T."/>
        </authorList>
    </citation>
    <scope>NUCLEOTIDE SEQUENCE [LARGE SCALE GENOMIC DNA]</scope>
    <source>
        <strain evidence="10 11">KSL3</strain>
    </source>
</reference>
<evidence type="ECO:0000256" key="5">
    <source>
        <dbReference type="ARBA" id="ARBA00023235"/>
    </source>
</evidence>
<dbReference type="OrthoDB" id="47179at2759"/>
<evidence type="ECO:0000256" key="2">
    <source>
        <dbReference type="ARBA" id="ARBA00006645"/>
    </source>
</evidence>
<dbReference type="GO" id="GO:0007059">
    <property type="term" value="P:chromosome segregation"/>
    <property type="evidence" value="ECO:0007669"/>
    <property type="project" value="TreeGrafter"/>
</dbReference>
<dbReference type="Gene3D" id="1.10.132.10">
    <property type="match status" value="1"/>
</dbReference>
<dbReference type="InterPro" id="IPR025834">
    <property type="entry name" value="TopoI_C_dom"/>
</dbReference>
<dbReference type="Gene3D" id="1.10.10.41">
    <property type="entry name" value="Yeast DNA topoisomerase - domain 1"/>
    <property type="match status" value="1"/>
</dbReference>
<comment type="similarity">
    <text evidence="2 6 7">Belongs to the type IB topoisomerase family.</text>
</comment>
<dbReference type="Proteomes" id="UP000240830">
    <property type="component" value="Unassembled WGS sequence"/>
</dbReference>
<keyword evidence="4 6" id="KW-0238">DNA-binding</keyword>
<comment type="catalytic activity">
    <reaction evidence="1 6 7">
        <text>ATP-independent breakage of single-stranded DNA, followed by passage and rejoining.</text>
        <dbReference type="EC" id="5.6.2.1"/>
    </reaction>
</comment>
<dbReference type="GO" id="GO:0005730">
    <property type="term" value="C:nucleolus"/>
    <property type="evidence" value="ECO:0007669"/>
    <property type="project" value="TreeGrafter"/>
</dbReference>
<dbReference type="GO" id="GO:0006265">
    <property type="term" value="P:DNA topological change"/>
    <property type="evidence" value="ECO:0007669"/>
    <property type="project" value="UniProtKB-UniRule"/>
</dbReference>
<dbReference type="GO" id="GO:0005694">
    <property type="term" value="C:chromosome"/>
    <property type="evidence" value="ECO:0007669"/>
    <property type="project" value="InterPro"/>
</dbReference>
<proteinExistence type="inferred from homology"/>
<feature type="domain" description="DNA topoisomerase I eukaryotic-type" evidence="9">
    <location>
        <begin position="964"/>
        <end position="1373"/>
    </location>
</feature>
<dbReference type="CDD" id="cd00659">
    <property type="entry name" value="Topo_IB_C"/>
    <property type="match status" value="1"/>
</dbReference>
<dbReference type="InterPro" id="IPR013030">
    <property type="entry name" value="DNA_topo_DNA_db_N_dom2"/>
</dbReference>
<name>A0A2H9TIV8_9FUNG</name>
<dbReference type="SMART" id="SM00435">
    <property type="entry name" value="TOPEUc"/>
    <property type="match status" value="1"/>
</dbReference>
<keyword evidence="3 6" id="KW-0799">Topoisomerase</keyword>
<dbReference type="Pfam" id="PF01028">
    <property type="entry name" value="Topoisom_I"/>
    <property type="match status" value="1"/>
</dbReference>
<dbReference type="PROSITE" id="PS52038">
    <property type="entry name" value="TOPO_IB_2"/>
    <property type="match status" value="1"/>
</dbReference>
<accession>A0A2H9TIV8</accession>
<feature type="compositionally biased region" description="Basic and acidic residues" evidence="8">
    <location>
        <begin position="1294"/>
        <end position="1311"/>
    </location>
</feature>
<dbReference type="InterPro" id="IPR036202">
    <property type="entry name" value="TopoI_DNA-bd_euk_N_sf"/>
</dbReference>
<evidence type="ECO:0000259" key="9">
    <source>
        <dbReference type="SMART" id="SM00435"/>
    </source>
</evidence>
<dbReference type="PROSITE" id="PS00176">
    <property type="entry name" value="TOPO_IB_1"/>
    <property type="match status" value="1"/>
</dbReference>
<feature type="compositionally biased region" description="Basic and acidic residues" evidence="8">
    <location>
        <begin position="1265"/>
        <end position="1274"/>
    </location>
</feature>
<dbReference type="InterPro" id="IPR019337">
    <property type="entry name" value="Telomere_length_regulation_dom"/>
</dbReference>
<dbReference type="InterPro" id="IPR013034">
    <property type="entry name" value="DNA_topo_DNA_db_N_dom1"/>
</dbReference>
<dbReference type="InterPro" id="IPR001631">
    <property type="entry name" value="TopoI"/>
</dbReference>
<dbReference type="EMBL" id="MTSL01000166">
    <property type="protein sequence ID" value="PJF17683.1"/>
    <property type="molecule type" value="Genomic_DNA"/>
</dbReference>
<sequence>MTVLEFELSPPKEQSAEVYSIEDGCLSELLDISKHAEHNLIHVLDTLTRVVSLLRPETHSEILQKAYVSLVNFHASGTIWTVEMTQTQTHIWNRLLQLYFSIPDRLASVLDSTISPVEFIRSLVNNDGFRVAKEQRVVDIVQKSAGIGGIQAFAEAMLRNKQYELVKYCLDQLSLPSLDSFVSELCNSLSVGCADPLSLVTLVEKVLATNVSPSILRLIPDIPFDVLSTHLYFLDSDQIGQFAKHLLELWAVRTDLLRSPLHWQRKVTKLTLVALSYCSYNLLSVNSLEGFILDGVQKRLNSSDEDVALLGKVVAECFATLTSTETKLTFELDASSVQDLRYSFEYARILGDLLLNGLPCVKAELDWSFEQKPIPVVDDYELIEPSVQGIPALVLEKDAKPIMKITEADEEPRNAKIKKPRFVRECLAYLKCPDDPAKLELGITQLGKCLKESSTLLLEEIGADLFRAILFQMDHFDIPNFDEMRKASLCELLQRAPQVVGPVIIKELAGRSCSLRQKLETVICCMLAIKSRPAERDREPITELRMKLLSTELGLSDTAVSASLNPASVIRNAILPLFSAIPPLLLEKVILLLALAATTMSSLPDYSQYVKKVLNFMRPLFQARQPLERPILRTCLIALQCVLSGIPEGISILEYIEDVVIIGKFLEDNEQLSELDPGYIAMAGYVATFLQERADPVRLLQEAASEMSFERELDVTIKPDPGVETAVKKAKVKADPGVETVVKKTKVKADPGASEFETAVKRAKVKPDPGAEFTAIVKEKLGEETKTKKSKKTKDDPDASPDAEEYRWWEEQDNDGSVKWTTLEHHGLYFPPLYEPHGVKMLYNGKPIELEPEAEEVSSFFAAIIGTDHYDNEIFRKNFFEDFCAVLHSINSKYRNVITEFEKCDFGPIAEHLAMLREKKKMMGKEEKELLKKEKSKIDEHYGFCTLDGRKEKVGNFRVEPPGLFRGRGKHPKAGKLKTRVPPESITINVGEGCRVPPPPEGHSWGKVVHDNTVTWLANWTENINKAQKYVYLAAGSSLKGQSDLRKFEVARNLNKHVEKIRRGNAEELRSKEMFVRQRATALWLIDHLALRAGNEKGEDEADTVGCCSLRCEHVRLEEPNFVIFDFLGKDSIRYYNRVPVDAIIFKNLGIFMRPPKTKDDPIFDRLNTGMLNKYLNTLMPGLTAKVFRTYNASHTFQEELKKTPQEGTVHELVLAYNRANREVAVLCNHQRAVPKTHQQSMQKLSDKILTMKYQRHLIRGEMKEEVSTKELRSECPQALGEESDMDEETIVQKAKEADDLERSKMDEGKSPKSKKRAGKETLIKRFVALTARIEAAKNQRIDRDENKTTSLGTSKTNYIDPRITAAWCEKHKVPIEKMFNKSLREKFKWAMTVPHDWQF</sequence>
<dbReference type="Pfam" id="PF02919">
    <property type="entry name" value="Topoisom_I_N"/>
    <property type="match status" value="1"/>
</dbReference>
<dbReference type="GO" id="GO:0003917">
    <property type="term" value="F:DNA topoisomerase type I (single strand cut, ATP-independent) activity"/>
    <property type="evidence" value="ECO:0007669"/>
    <property type="project" value="UniProtKB-UniRule"/>
</dbReference>
<evidence type="ECO:0000256" key="1">
    <source>
        <dbReference type="ARBA" id="ARBA00000213"/>
    </source>
</evidence>
<comment type="function">
    <text evidence="7">Releases the supercoiling and torsional tension of DNA introduced during the DNA replication and transcription by transiently cleaving and rejoining one strand of the DNA duplex. Introduces a single-strand break via transesterification at the specific target site 5'-[CT]CCTTp site in duplex DNA. The scissile phosphodiester is attacked by the catalytic tyrosine of the enzyme, resulting in the formation of a DNA-(3'-phosphotyrosyl)-enzyme intermediate and the expulsion of a 5'-OH DNA strand. The free DNA strand then undergoes passage around the unbroken strand thus removing DNA supercoils. Finally, in the religation step, the DNA 5'-OH attacks the covalent intermediate to expel the active-site tyrosine and restore the DNA phosphodiester backbone.</text>
</comment>
<evidence type="ECO:0000256" key="6">
    <source>
        <dbReference type="PROSITE-ProRule" id="PRU01382"/>
    </source>
</evidence>
<dbReference type="EC" id="5.6.2.1" evidence="7"/>
<dbReference type="FunFam" id="3.90.15.10:FF:000003">
    <property type="entry name" value="DNA topoisomerase I"/>
    <property type="match status" value="1"/>
</dbReference>
<dbReference type="InterPro" id="IPR013500">
    <property type="entry name" value="TopoI_cat_euk"/>
</dbReference>
<keyword evidence="5 6" id="KW-0413">Isomerase</keyword>
<evidence type="ECO:0000256" key="3">
    <source>
        <dbReference type="ARBA" id="ARBA00023029"/>
    </source>
</evidence>
<dbReference type="SUPFAM" id="SSF56349">
    <property type="entry name" value="DNA breaking-rejoining enzymes"/>
    <property type="match status" value="1"/>
</dbReference>
<protein>
    <recommendedName>
        <fullName evidence="7">DNA topoisomerase I</fullName>
        <ecNumber evidence="7">5.6.2.1</ecNumber>
    </recommendedName>
    <alternativeName>
        <fullName evidence="7">DNA topoisomerase 1</fullName>
    </alternativeName>
</protein>
<dbReference type="Pfam" id="PF14370">
    <property type="entry name" value="Topo_C_assoc"/>
    <property type="match status" value="1"/>
</dbReference>
<dbReference type="STRING" id="1246581.A0A2H9TIV8"/>
<evidence type="ECO:0000256" key="7">
    <source>
        <dbReference type="RuleBase" id="RU365101"/>
    </source>
</evidence>
<dbReference type="PANTHER" id="PTHR10290">
    <property type="entry name" value="DNA TOPOISOMERASE I"/>
    <property type="match status" value="1"/>
</dbReference>
<dbReference type="GO" id="GO:0003677">
    <property type="term" value="F:DNA binding"/>
    <property type="evidence" value="ECO:0007669"/>
    <property type="project" value="UniProtKB-UniRule"/>
</dbReference>
<comment type="caution">
    <text evidence="10">The sequence shown here is derived from an EMBL/GenBank/DDBJ whole genome shotgun (WGS) entry which is preliminary data.</text>
</comment>